<feature type="compositionally biased region" description="Polar residues" evidence="8">
    <location>
        <begin position="466"/>
        <end position="477"/>
    </location>
</feature>
<dbReference type="Pfam" id="PF01753">
    <property type="entry name" value="zf-MYND"/>
    <property type="match status" value="1"/>
</dbReference>
<feature type="repeat" description="ANK" evidence="6">
    <location>
        <begin position="197"/>
        <end position="229"/>
    </location>
</feature>
<dbReference type="PROSITE" id="PS50297">
    <property type="entry name" value="ANK_REP_REGION"/>
    <property type="match status" value="5"/>
</dbReference>
<feature type="region of interest" description="Disordered" evidence="8">
    <location>
        <begin position="428"/>
        <end position="477"/>
    </location>
</feature>
<keyword evidence="2" id="KW-0677">Repeat</keyword>
<evidence type="ECO:0000259" key="9">
    <source>
        <dbReference type="PROSITE" id="PS50865"/>
    </source>
</evidence>
<dbReference type="PANTHER" id="PTHR24161">
    <property type="entry name" value="ANK_REP_REGION DOMAIN-CONTAINING PROTEIN-RELATED"/>
    <property type="match status" value="1"/>
</dbReference>
<proteinExistence type="predicted"/>
<evidence type="ECO:0000313" key="10">
    <source>
        <dbReference type="EMBL" id="KAF5834761.1"/>
    </source>
</evidence>
<evidence type="ECO:0000256" key="4">
    <source>
        <dbReference type="ARBA" id="ARBA00022833"/>
    </source>
</evidence>
<evidence type="ECO:0000256" key="3">
    <source>
        <dbReference type="ARBA" id="ARBA00022771"/>
    </source>
</evidence>
<dbReference type="Gene3D" id="6.10.140.2220">
    <property type="match status" value="1"/>
</dbReference>
<evidence type="ECO:0000256" key="8">
    <source>
        <dbReference type="SAM" id="MobiDB-lite"/>
    </source>
</evidence>
<dbReference type="SUPFAM" id="SSF48403">
    <property type="entry name" value="Ankyrin repeat"/>
    <property type="match status" value="1"/>
</dbReference>
<evidence type="ECO:0000313" key="11">
    <source>
        <dbReference type="Proteomes" id="UP000815325"/>
    </source>
</evidence>
<reference evidence="10" key="1">
    <citation type="submission" date="2017-08" db="EMBL/GenBank/DDBJ databases">
        <authorList>
            <person name="Polle J.E."/>
            <person name="Barry K."/>
            <person name="Cushman J."/>
            <person name="Schmutz J."/>
            <person name="Tran D."/>
            <person name="Hathwaick L.T."/>
            <person name="Yim W.C."/>
            <person name="Jenkins J."/>
            <person name="Mckie-Krisberg Z.M."/>
            <person name="Prochnik S."/>
            <person name="Lindquist E."/>
            <person name="Dockter R.B."/>
            <person name="Adam C."/>
            <person name="Molina H."/>
            <person name="Bunkerborg J."/>
            <person name="Jin E."/>
            <person name="Buchheim M."/>
            <person name="Magnuson J."/>
        </authorList>
    </citation>
    <scope>NUCLEOTIDE SEQUENCE</scope>
    <source>
        <strain evidence="10">CCAP 19/18</strain>
    </source>
</reference>
<feature type="repeat" description="ANK" evidence="6">
    <location>
        <begin position="65"/>
        <end position="97"/>
    </location>
</feature>
<evidence type="ECO:0000256" key="5">
    <source>
        <dbReference type="ARBA" id="ARBA00023043"/>
    </source>
</evidence>
<sequence>MICELEFSLVPDDGPLKQFPVCSQKVLLREDNINRLNEIGQTPLYAAVNGQCTCKRPDKCVSTLLGVTALKVAAAAGNIQAAKTLIKFGADVNKAAKNNCAPLVPAAQYNHPAVVQLLLEKGAAVDCRDIDGSTPLLLACEKGCLKAAEMLISKGANVNAQADTGTTPLMATLHTGCQDIFNMLLSKDVDATLANKEGYTALSVASSMGHVDVVRALLKHAGAAAGVNHAAQDGETPLMASIKGGFFSFVPADKYLEISRMLLQYGANVNAQMDALSTGMRGQTCLGRACFRSLVKHVRLLLDHCADVNLSTKCGTSPLFFAAQSGNKAICQMLLDAGASVDITLKGYTEVAKLLIEKGANVNVEAADNTTPLLMACVHKRMEIVKLLLAHDAAVGKLLSDEYAALRRTANVPESILQLLLAKKAEQAKQAKNRRKKENRQKASASEPGPAAVASIPPSGTLPTAPESSTQFNSSLNPDRSAPPTCLACGSGQPGLKICSGCKSAYFCNDACSKAAWPCHKASCKNKRQG</sequence>
<feature type="repeat" description="ANK" evidence="6">
    <location>
        <begin position="131"/>
        <end position="163"/>
    </location>
</feature>
<comment type="caution">
    <text evidence="10">The sequence shown here is derived from an EMBL/GenBank/DDBJ whole genome shotgun (WGS) entry which is preliminary data.</text>
</comment>
<evidence type="ECO:0000256" key="6">
    <source>
        <dbReference type="PROSITE-ProRule" id="PRU00023"/>
    </source>
</evidence>
<dbReference type="Pfam" id="PF00023">
    <property type="entry name" value="Ank"/>
    <property type="match status" value="2"/>
</dbReference>
<dbReference type="PANTHER" id="PTHR24161:SF85">
    <property type="entry name" value="PALMITOYLTRANSFERASE HIP14"/>
    <property type="match status" value="1"/>
</dbReference>
<dbReference type="Gene3D" id="1.25.40.20">
    <property type="entry name" value="Ankyrin repeat-containing domain"/>
    <property type="match status" value="3"/>
</dbReference>
<keyword evidence="11" id="KW-1185">Reference proteome</keyword>
<dbReference type="InterPro" id="IPR002893">
    <property type="entry name" value="Znf_MYND"/>
</dbReference>
<dbReference type="PROSITE" id="PS01360">
    <property type="entry name" value="ZF_MYND_1"/>
    <property type="match status" value="1"/>
</dbReference>
<dbReference type="PROSITE" id="PS50865">
    <property type="entry name" value="ZF_MYND_2"/>
    <property type="match status" value="1"/>
</dbReference>
<feature type="repeat" description="ANK" evidence="6">
    <location>
        <begin position="98"/>
        <end position="130"/>
    </location>
</feature>
<evidence type="ECO:0000256" key="7">
    <source>
        <dbReference type="PROSITE-ProRule" id="PRU00134"/>
    </source>
</evidence>
<evidence type="ECO:0000256" key="2">
    <source>
        <dbReference type="ARBA" id="ARBA00022737"/>
    </source>
</evidence>
<dbReference type="SUPFAM" id="SSF144232">
    <property type="entry name" value="HIT/MYND zinc finger-like"/>
    <property type="match status" value="1"/>
</dbReference>
<organism evidence="10 11">
    <name type="scientific">Dunaliella salina</name>
    <name type="common">Green alga</name>
    <name type="synonym">Protococcus salinus</name>
    <dbReference type="NCBI Taxonomy" id="3046"/>
    <lineage>
        <taxon>Eukaryota</taxon>
        <taxon>Viridiplantae</taxon>
        <taxon>Chlorophyta</taxon>
        <taxon>core chlorophytes</taxon>
        <taxon>Chlorophyceae</taxon>
        <taxon>CS clade</taxon>
        <taxon>Chlamydomonadales</taxon>
        <taxon>Dunaliellaceae</taxon>
        <taxon>Dunaliella</taxon>
    </lineage>
</organism>
<feature type="repeat" description="ANK" evidence="6">
    <location>
        <begin position="233"/>
        <end position="274"/>
    </location>
</feature>
<feature type="domain" description="MYND-type" evidence="9">
    <location>
        <begin position="486"/>
        <end position="524"/>
    </location>
</feature>
<dbReference type="InterPro" id="IPR002110">
    <property type="entry name" value="Ankyrin_rpt"/>
</dbReference>
<feature type="repeat" description="ANK" evidence="6">
    <location>
        <begin position="314"/>
        <end position="346"/>
    </location>
</feature>
<keyword evidence="1" id="KW-0479">Metal-binding</keyword>
<dbReference type="Proteomes" id="UP000815325">
    <property type="component" value="Unassembled WGS sequence"/>
</dbReference>
<dbReference type="EMBL" id="MU069739">
    <property type="protein sequence ID" value="KAF5834761.1"/>
    <property type="molecule type" value="Genomic_DNA"/>
</dbReference>
<dbReference type="PRINTS" id="PR01415">
    <property type="entry name" value="ANKYRIN"/>
</dbReference>
<keyword evidence="5 6" id="KW-0040">ANK repeat</keyword>
<dbReference type="Pfam" id="PF12796">
    <property type="entry name" value="Ank_2"/>
    <property type="match status" value="3"/>
</dbReference>
<dbReference type="PROSITE" id="PS50088">
    <property type="entry name" value="ANK_REPEAT"/>
    <property type="match status" value="6"/>
</dbReference>
<accession>A0ABQ7GJH8</accession>
<dbReference type="SMART" id="SM00248">
    <property type="entry name" value="ANK"/>
    <property type="match status" value="9"/>
</dbReference>
<keyword evidence="3 7" id="KW-0863">Zinc-finger</keyword>
<dbReference type="InterPro" id="IPR036770">
    <property type="entry name" value="Ankyrin_rpt-contain_sf"/>
</dbReference>
<protein>
    <submittedName>
        <fullName evidence="10">Ankyrin repeat-containing domain protein</fullName>
    </submittedName>
</protein>
<keyword evidence="4" id="KW-0862">Zinc</keyword>
<gene>
    <name evidence="10" type="ORF">DUNSADRAFT_8449</name>
</gene>
<name>A0ABQ7GJH8_DUNSA</name>
<evidence type="ECO:0000256" key="1">
    <source>
        <dbReference type="ARBA" id="ARBA00022723"/>
    </source>
</evidence>